<sequence>MTLTVTTPTARDTRRDEIINGVAAIVKQLACLNQQQHQDPILQGTINPIDHTHSAKTGHYSSPFSNSSHFSRVFISSGLYTASYLRIEFLSDLGDGKIYTEYPPCKQVFFAPFFTLIF</sequence>
<protein>
    <submittedName>
        <fullName evidence="1">Uncharacterized protein</fullName>
    </submittedName>
</protein>
<evidence type="ECO:0000313" key="1">
    <source>
        <dbReference type="EMBL" id="KAK3734594.1"/>
    </source>
</evidence>
<dbReference type="AlphaFoldDB" id="A0AAE0Y6L6"/>
<comment type="caution">
    <text evidence="1">The sequence shown here is derived from an EMBL/GenBank/DDBJ whole genome shotgun (WGS) entry which is preliminary data.</text>
</comment>
<gene>
    <name evidence="1" type="ORF">RRG08_003501</name>
</gene>
<accession>A0AAE0Y6L6</accession>
<dbReference type="Proteomes" id="UP001283361">
    <property type="component" value="Unassembled WGS sequence"/>
</dbReference>
<evidence type="ECO:0000313" key="2">
    <source>
        <dbReference type="Proteomes" id="UP001283361"/>
    </source>
</evidence>
<name>A0AAE0Y6L6_9GAST</name>
<reference evidence="1" key="1">
    <citation type="journal article" date="2023" name="G3 (Bethesda)">
        <title>A reference genome for the long-term kleptoplast-retaining sea slug Elysia crispata morphotype clarki.</title>
        <authorList>
            <person name="Eastman K.E."/>
            <person name="Pendleton A.L."/>
            <person name="Shaikh M.A."/>
            <person name="Suttiyut T."/>
            <person name="Ogas R."/>
            <person name="Tomko P."/>
            <person name="Gavelis G."/>
            <person name="Widhalm J.R."/>
            <person name="Wisecaver J.H."/>
        </authorList>
    </citation>
    <scope>NUCLEOTIDE SEQUENCE</scope>
    <source>
        <strain evidence="1">ECLA1</strain>
    </source>
</reference>
<proteinExistence type="predicted"/>
<dbReference type="EMBL" id="JAWDGP010006844">
    <property type="protein sequence ID" value="KAK3734594.1"/>
    <property type="molecule type" value="Genomic_DNA"/>
</dbReference>
<keyword evidence="2" id="KW-1185">Reference proteome</keyword>
<organism evidence="1 2">
    <name type="scientific">Elysia crispata</name>
    <name type="common">lettuce slug</name>
    <dbReference type="NCBI Taxonomy" id="231223"/>
    <lineage>
        <taxon>Eukaryota</taxon>
        <taxon>Metazoa</taxon>
        <taxon>Spiralia</taxon>
        <taxon>Lophotrochozoa</taxon>
        <taxon>Mollusca</taxon>
        <taxon>Gastropoda</taxon>
        <taxon>Heterobranchia</taxon>
        <taxon>Euthyneura</taxon>
        <taxon>Panpulmonata</taxon>
        <taxon>Sacoglossa</taxon>
        <taxon>Placobranchoidea</taxon>
        <taxon>Plakobranchidae</taxon>
        <taxon>Elysia</taxon>
    </lineage>
</organism>